<keyword evidence="1" id="KW-0812">Transmembrane</keyword>
<protein>
    <submittedName>
        <fullName evidence="4">PAS domain S-box-containing protein</fullName>
    </submittedName>
</protein>
<sequence>MKTVVHPDAPLPAPLPVADTAAQAAGAPAPEPAYGAGRSEKRTALWIAAAAGGLVLLGGIGLTHLYAEGERAEERAAAEVRAAAVLTTRLDRIETWLDSRRQSLRALAGGEALRILATELAAAQASGRQTSVTPELIFLRGALERQAMAFGASGLTLLRPDGEAWMVVGDAGPDLARMPPARLSTIMETGTPVTADAGTAETRAVDLVVPVRSLQDAGETVAALAARFPAGPLMAAIEAPDALATAGESIEVTATSAPTPRTDGLLVATRQPEGLPWSLHYTRPWDAILADSRGPLVAGYLVSGAAALAVITLILGLSWRHGTATNRKLADQYQRFATRMESERHLLDTVIDGITEYLFVVDSRGRLRHANAAACALVGEPRAAMIGRPLADVLDDTETATRLLTLGQEGRLSWPTECPLGGQSRWVMVLRNPLRGEGHDHEDGWVVLVQDITDLVQERIRTESLQRAVVRALGRTAGAADPYLADQASRMERIALLIADEMGLDHDDRLTLEFTAQVSQIGKLFVPRDLLTKTERLTPEEREVIKAHIGHACALLDDLDPSLPITHTLTEITERLDGSGYPNGLSGDEISLPGRILAVADVFAARTAERSYRHAASPEDILDILKKLPDRYDAEVVAVLAGLVESGRY</sequence>
<feature type="transmembrane region" description="Helical" evidence="1">
    <location>
        <begin position="44"/>
        <end position="67"/>
    </location>
</feature>
<dbReference type="Gene3D" id="1.10.3210.10">
    <property type="entry name" value="Hypothetical protein af1432"/>
    <property type="match status" value="1"/>
</dbReference>
<feature type="domain" description="HD-GYP" evidence="3">
    <location>
        <begin position="462"/>
        <end position="649"/>
    </location>
</feature>
<name>A0A7W6WJX6_9PROT</name>
<dbReference type="InterPro" id="IPR052020">
    <property type="entry name" value="Cyclic_di-GMP/3'3'-cGAMP_PDE"/>
</dbReference>
<keyword evidence="1" id="KW-0472">Membrane</keyword>
<dbReference type="CDD" id="cd00077">
    <property type="entry name" value="HDc"/>
    <property type="match status" value="1"/>
</dbReference>
<dbReference type="PROSITE" id="PS51832">
    <property type="entry name" value="HD_GYP"/>
    <property type="match status" value="1"/>
</dbReference>
<keyword evidence="5" id="KW-1185">Reference proteome</keyword>
<dbReference type="Proteomes" id="UP000555728">
    <property type="component" value="Unassembled WGS sequence"/>
</dbReference>
<dbReference type="EMBL" id="JACIGI010000004">
    <property type="protein sequence ID" value="MBB4284938.1"/>
    <property type="molecule type" value="Genomic_DNA"/>
</dbReference>
<dbReference type="PANTHER" id="PTHR45228">
    <property type="entry name" value="CYCLIC DI-GMP PHOSPHODIESTERASE TM_0186-RELATED"/>
    <property type="match status" value="1"/>
</dbReference>
<dbReference type="Pfam" id="PF08448">
    <property type="entry name" value="PAS_4"/>
    <property type="match status" value="1"/>
</dbReference>
<dbReference type="CDD" id="cd00130">
    <property type="entry name" value="PAS"/>
    <property type="match status" value="1"/>
</dbReference>
<evidence type="ECO:0000256" key="1">
    <source>
        <dbReference type="SAM" id="Phobius"/>
    </source>
</evidence>
<evidence type="ECO:0000313" key="5">
    <source>
        <dbReference type="Proteomes" id="UP000555728"/>
    </source>
</evidence>
<dbReference type="SMART" id="SM00091">
    <property type="entry name" value="PAS"/>
    <property type="match status" value="1"/>
</dbReference>
<dbReference type="RefSeq" id="WP_184431678.1">
    <property type="nucleotide sequence ID" value="NZ_JACIGI010000004.1"/>
</dbReference>
<feature type="domain" description="PAS" evidence="2">
    <location>
        <begin position="343"/>
        <end position="395"/>
    </location>
</feature>
<proteinExistence type="predicted"/>
<dbReference type="Pfam" id="PF13487">
    <property type="entry name" value="HD_5"/>
    <property type="match status" value="1"/>
</dbReference>
<dbReference type="GO" id="GO:0008081">
    <property type="term" value="F:phosphoric diester hydrolase activity"/>
    <property type="evidence" value="ECO:0007669"/>
    <property type="project" value="UniProtKB-ARBA"/>
</dbReference>
<dbReference type="SUPFAM" id="SSF109604">
    <property type="entry name" value="HD-domain/PDEase-like"/>
    <property type="match status" value="1"/>
</dbReference>
<dbReference type="AlphaFoldDB" id="A0A7W6WJX6"/>
<dbReference type="Gene3D" id="3.30.450.20">
    <property type="entry name" value="PAS domain"/>
    <property type="match status" value="1"/>
</dbReference>
<dbReference type="InterPro" id="IPR013656">
    <property type="entry name" value="PAS_4"/>
</dbReference>
<comment type="caution">
    <text evidence="4">The sequence shown here is derived from an EMBL/GenBank/DDBJ whole genome shotgun (WGS) entry which is preliminary data.</text>
</comment>
<dbReference type="InterPro" id="IPR037522">
    <property type="entry name" value="HD_GYP_dom"/>
</dbReference>
<dbReference type="InterPro" id="IPR003607">
    <property type="entry name" value="HD/PDEase_dom"/>
</dbReference>
<dbReference type="InterPro" id="IPR000014">
    <property type="entry name" value="PAS"/>
</dbReference>
<evidence type="ECO:0000259" key="2">
    <source>
        <dbReference type="PROSITE" id="PS50112"/>
    </source>
</evidence>
<dbReference type="NCBIfam" id="TIGR00229">
    <property type="entry name" value="sensory_box"/>
    <property type="match status" value="1"/>
</dbReference>
<evidence type="ECO:0000259" key="3">
    <source>
        <dbReference type="PROSITE" id="PS51832"/>
    </source>
</evidence>
<organism evidence="4 5">
    <name type="scientific">Roseospira goensis</name>
    <dbReference type="NCBI Taxonomy" id="391922"/>
    <lineage>
        <taxon>Bacteria</taxon>
        <taxon>Pseudomonadati</taxon>
        <taxon>Pseudomonadota</taxon>
        <taxon>Alphaproteobacteria</taxon>
        <taxon>Rhodospirillales</taxon>
        <taxon>Rhodospirillaceae</taxon>
        <taxon>Roseospira</taxon>
    </lineage>
</organism>
<dbReference type="PANTHER" id="PTHR45228:SF1">
    <property type="entry name" value="CYCLIC DI-GMP PHOSPHODIESTERASE TM_0186"/>
    <property type="match status" value="1"/>
</dbReference>
<dbReference type="InterPro" id="IPR035965">
    <property type="entry name" value="PAS-like_dom_sf"/>
</dbReference>
<accession>A0A7W6WJX6</accession>
<dbReference type="PROSITE" id="PS50112">
    <property type="entry name" value="PAS"/>
    <property type="match status" value="1"/>
</dbReference>
<feature type="transmembrane region" description="Helical" evidence="1">
    <location>
        <begin position="297"/>
        <end position="319"/>
    </location>
</feature>
<evidence type="ECO:0000313" key="4">
    <source>
        <dbReference type="EMBL" id="MBB4284938.1"/>
    </source>
</evidence>
<dbReference type="SUPFAM" id="SSF55785">
    <property type="entry name" value="PYP-like sensor domain (PAS domain)"/>
    <property type="match status" value="1"/>
</dbReference>
<keyword evidence="1" id="KW-1133">Transmembrane helix</keyword>
<gene>
    <name evidence="4" type="ORF">GGD88_000652</name>
</gene>
<reference evidence="4 5" key="1">
    <citation type="submission" date="2020-08" db="EMBL/GenBank/DDBJ databases">
        <title>Genome sequencing of Purple Non-Sulfur Bacteria from various extreme environments.</title>
        <authorList>
            <person name="Mayer M."/>
        </authorList>
    </citation>
    <scope>NUCLEOTIDE SEQUENCE [LARGE SCALE GENOMIC DNA]</scope>
    <source>
        <strain evidence="4 5">JA135</strain>
    </source>
</reference>